<evidence type="ECO:0000313" key="2">
    <source>
        <dbReference type="EMBL" id="QHU03351.1"/>
    </source>
</evidence>
<evidence type="ECO:0000256" key="1">
    <source>
        <dbReference type="SAM" id="MobiDB-lite"/>
    </source>
</evidence>
<dbReference type="AlphaFoldDB" id="A0A6C0JEP5"/>
<dbReference type="EMBL" id="MN740375">
    <property type="protein sequence ID" value="QHU03351.1"/>
    <property type="molecule type" value="Genomic_DNA"/>
</dbReference>
<feature type="region of interest" description="Disordered" evidence="1">
    <location>
        <begin position="98"/>
        <end position="180"/>
    </location>
</feature>
<organism evidence="2">
    <name type="scientific">viral metagenome</name>
    <dbReference type="NCBI Taxonomy" id="1070528"/>
    <lineage>
        <taxon>unclassified sequences</taxon>
        <taxon>metagenomes</taxon>
        <taxon>organismal metagenomes</taxon>
    </lineage>
</organism>
<name>A0A6C0JEP5_9ZZZZ</name>
<protein>
    <submittedName>
        <fullName evidence="2">Uncharacterized protein</fullName>
    </submittedName>
</protein>
<accession>A0A6C0JEP5</accession>
<sequence>MLSRKYIDNLLKKYKIDISFNQITQNQMYIGAIVLYIVYFSIYKPTFITNLVQNTVVQLSILVGLYFLYKENTLLSIFAFIAFIFTLSTSKNEESTSLPIIQSREGFTDKEDDDEEKEDEHGDHTHDDDEDDDDDDSVDGDGDDDDEDDSDEDDDDSDEDDDDSDDEEEFSTDNLLNKNSINDTFKNLHSAIHKLENFININDNK</sequence>
<proteinExistence type="predicted"/>
<feature type="compositionally biased region" description="Acidic residues" evidence="1">
    <location>
        <begin position="128"/>
        <end position="171"/>
    </location>
</feature>
<reference evidence="2" key="1">
    <citation type="journal article" date="2020" name="Nature">
        <title>Giant virus diversity and host interactions through global metagenomics.</title>
        <authorList>
            <person name="Schulz F."/>
            <person name="Roux S."/>
            <person name="Paez-Espino D."/>
            <person name="Jungbluth S."/>
            <person name="Walsh D.A."/>
            <person name="Denef V.J."/>
            <person name="McMahon K.D."/>
            <person name="Konstantinidis K.T."/>
            <person name="Eloe-Fadrosh E.A."/>
            <person name="Kyrpides N.C."/>
            <person name="Woyke T."/>
        </authorList>
    </citation>
    <scope>NUCLEOTIDE SEQUENCE</scope>
    <source>
        <strain evidence="2">GVMAG-M-3300026093-6</strain>
    </source>
</reference>